<keyword evidence="1" id="KW-1133">Transmembrane helix</keyword>
<evidence type="ECO:0008006" key="4">
    <source>
        <dbReference type="Google" id="ProtNLM"/>
    </source>
</evidence>
<accession>A0A1H3HY43</accession>
<organism evidence="2 3">
    <name type="scientific">Citreimonas salinaria</name>
    <dbReference type="NCBI Taxonomy" id="321339"/>
    <lineage>
        <taxon>Bacteria</taxon>
        <taxon>Pseudomonadati</taxon>
        <taxon>Pseudomonadota</taxon>
        <taxon>Alphaproteobacteria</taxon>
        <taxon>Rhodobacterales</taxon>
        <taxon>Roseobacteraceae</taxon>
        <taxon>Citreimonas</taxon>
    </lineage>
</organism>
<dbReference type="EMBL" id="FNPF01000004">
    <property type="protein sequence ID" value="SDY20302.1"/>
    <property type="molecule type" value="Genomic_DNA"/>
</dbReference>
<protein>
    <recommendedName>
        <fullName evidence="4">Peptidase family M48</fullName>
    </recommendedName>
</protein>
<dbReference type="STRING" id="321339.SAMN05444340_104235"/>
<dbReference type="RefSeq" id="WP_089881506.1">
    <property type="nucleotide sequence ID" value="NZ_FNPF01000004.1"/>
</dbReference>
<name>A0A1H3HY43_9RHOB</name>
<dbReference type="AlphaFoldDB" id="A0A1H3HY43"/>
<evidence type="ECO:0000313" key="3">
    <source>
        <dbReference type="Proteomes" id="UP000199286"/>
    </source>
</evidence>
<dbReference type="Proteomes" id="UP000199286">
    <property type="component" value="Unassembled WGS sequence"/>
</dbReference>
<evidence type="ECO:0000313" key="2">
    <source>
        <dbReference type="EMBL" id="SDY20302.1"/>
    </source>
</evidence>
<dbReference type="OrthoDB" id="7822309at2"/>
<keyword evidence="1" id="KW-0812">Transmembrane</keyword>
<evidence type="ECO:0000256" key="1">
    <source>
        <dbReference type="SAM" id="Phobius"/>
    </source>
</evidence>
<feature type="transmembrane region" description="Helical" evidence="1">
    <location>
        <begin position="108"/>
        <end position="126"/>
    </location>
</feature>
<reference evidence="2 3" key="1">
    <citation type="submission" date="2016-10" db="EMBL/GenBank/DDBJ databases">
        <authorList>
            <person name="de Groot N.N."/>
        </authorList>
    </citation>
    <scope>NUCLEOTIDE SEQUENCE [LARGE SCALE GENOMIC DNA]</scope>
    <source>
        <strain evidence="2 3">DSM 26880</strain>
    </source>
</reference>
<keyword evidence="3" id="KW-1185">Reference proteome</keyword>
<proteinExistence type="predicted"/>
<keyword evidence="1" id="KW-0472">Membrane</keyword>
<gene>
    <name evidence="2" type="ORF">SAMN05444340_104235</name>
</gene>
<sequence>MTALKEYDRLEATGLWRPAPGEQRREVIVSLGDATLTLTEISGAVLTHWSVAAMVRANGTARPALYHLDGEPGETLEIPEDETAMIDGIDRVLRAIERRRPRPGKLRFAIGGSVAAALALAVLVWLPGALERYATTVVPPAKRAEIGQAVLAHMTRVTGQPCRGRDARAPLRRLAARVLGPDRANALVVLPTAARDSAHLPGGVILLGRQVFEDHEDPDIAAGYILAEALRARLDDPLRDVLDHAGLIATLQLLTTGSLPEEALSSYAEQVLTAPQRPAPNDALLGAFQAAQMRSTPYAYAIDPTGETTLPLIEADPGAGDGAPVASDSDWVRLQGVCGA</sequence>